<reference evidence="2" key="1">
    <citation type="submission" date="2016-10" db="EMBL/GenBank/DDBJ databases">
        <authorList>
            <person name="Varghese N."/>
            <person name="Submissions S."/>
        </authorList>
    </citation>
    <scope>NUCLEOTIDE SEQUENCE [LARGE SCALE GENOMIC DNA]</scope>
    <source>
        <strain evidence="2">DSM 17465</strain>
    </source>
</reference>
<accession>A0A1I6XGN1</accession>
<dbReference type="RefSeq" id="WP_083416417.1">
    <property type="nucleotide sequence ID" value="NZ_FPBD01000001.1"/>
</dbReference>
<organism evidence="1 2">
    <name type="scientific">Pseudovibrio denitrificans</name>
    <dbReference type="NCBI Taxonomy" id="258256"/>
    <lineage>
        <taxon>Bacteria</taxon>
        <taxon>Pseudomonadati</taxon>
        <taxon>Pseudomonadota</taxon>
        <taxon>Alphaproteobacteria</taxon>
        <taxon>Hyphomicrobiales</taxon>
        <taxon>Stappiaceae</taxon>
        <taxon>Pseudovibrio</taxon>
    </lineage>
</organism>
<evidence type="ECO:0000313" key="2">
    <source>
        <dbReference type="Proteomes" id="UP000183371"/>
    </source>
</evidence>
<evidence type="ECO:0000313" key="1">
    <source>
        <dbReference type="EMBL" id="SFT37548.1"/>
    </source>
</evidence>
<protein>
    <submittedName>
        <fullName evidence="1">Uncharacterized protein</fullName>
    </submittedName>
</protein>
<proteinExistence type="predicted"/>
<dbReference type="GO" id="GO:0003824">
    <property type="term" value="F:catalytic activity"/>
    <property type="evidence" value="ECO:0007669"/>
    <property type="project" value="InterPro"/>
</dbReference>
<sequence length="387" mass="42705">MKNRYTDSRSVACTSPGALPPLPVIDWAKVGQSAPVNVDIGNPDKNAPLPKVDIVVMTWTDTEWNALDHVFVSSDKEAYVSSDEFRKGWFLRSNDEYVKGAYNLWGFYRVVTVKNAAGIDLKILLWKSDAHLSHPPYADGLIAMVHFVLKEASPERLYSIGTAGGATISEKLGDAAITNTGKIKLKLPENTSSGLNDKTVACTSWYPDLSMNSTIEKNLLFKLSSVVTQPYLEYLLCQAIYDSDKGNPDWAGQFTVADMMNAALEDLGAPKGLDKKGIPLLTTDYYFISDGDDTEQYSALEMDDAVVGYAAGEYHVDYVFVRNMSDTVIPTQTPSGKPIPQELRENWSSEIYEHYGFYTSMNGALLTWGTIVADRDLKGQAATRKGK</sequence>
<dbReference type="AlphaFoldDB" id="A0A1I6XGN1"/>
<dbReference type="Proteomes" id="UP000183371">
    <property type="component" value="Unassembled WGS sequence"/>
</dbReference>
<dbReference type="SUPFAM" id="SSF53167">
    <property type="entry name" value="Purine and uridine phosphorylases"/>
    <property type="match status" value="1"/>
</dbReference>
<dbReference type="GO" id="GO:0009116">
    <property type="term" value="P:nucleoside metabolic process"/>
    <property type="evidence" value="ECO:0007669"/>
    <property type="project" value="InterPro"/>
</dbReference>
<dbReference type="EMBL" id="FPBD01000001">
    <property type="protein sequence ID" value="SFT37548.1"/>
    <property type="molecule type" value="Genomic_DNA"/>
</dbReference>
<name>A0A1I6XGN1_9HYPH</name>
<dbReference type="InterPro" id="IPR035994">
    <property type="entry name" value="Nucleoside_phosphorylase_sf"/>
</dbReference>
<keyword evidence="2" id="KW-1185">Reference proteome</keyword>
<gene>
    <name evidence="1" type="ORF">SAMN05444141_101186</name>
</gene>